<comment type="caution">
    <text evidence="6">The sequence shown here is derived from an EMBL/GenBank/DDBJ whole genome shotgun (WGS) entry which is preliminary data.</text>
</comment>
<organism evidence="6 7">
    <name type="scientific">Kitasatospora kazusensis</name>
    <dbReference type="NCBI Taxonomy" id="407974"/>
    <lineage>
        <taxon>Bacteria</taxon>
        <taxon>Bacillati</taxon>
        <taxon>Actinomycetota</taxon>
        <taxon>Actinomycetes</taxon>
        <taxon>Kitasatosporales</taxon>
        <taxon>Streptomycetaceae</taxon>
        <taxon>Kitasatospora</taxon>
    </lineage>
</organism>
<dbReference type="SUPFAM" id="SSF52980">
    <property type="entry name" value="Restriction endonuclease-like"/>
    <property type="match status" value="1"/>
</dbReference>
<evidence type="ECO:0000256" key="1">
    <source>
        <dbReference type="ARBA" id="ARBA00022722"/>
    </source>
</evidence>
<sequence>MKADAGLRDRKEALVANDSPESLPDGPDLELARVRDHLLYLDPQGVRVGRILRDSIDQLLDGEHTGRYAWKSLYKTEKTHAGTIVEINLRRNFALADGIEMDYSIQGIDVDCKFSQEFGGWMIPPEAVGHICLLVWANDELSRWSAGLLRVHADLLRGGTNRDRKVQLKASSLARITPLWFDASLPENVLLHLEPGLRDRILIEGKQKGQARVNALFGLVQGKPIGRGVVRTAAQQSDYMARVRTGKGRARTVLRGQGIIIPGPFRNHQDIARALGAPVPGPGEFISLRVAKRREEHGDRPYVRLDSADWVLADDNDPPETAPLLPDAQGPAADN</sequence>
<dbReference type="Gene3D" id="1.10.10.10">
    <property type="entry name" value="Winged helix-like DNA-binding domain superfamily/Winged helix DNA-binding domain"/>
    <property type="match status" value="1"/>
</dbReference>
<feature type="region of interest" description="Disordered" evidence="4">
    <location>
        <begin position="1"/>
        <end position="27"/>
    </location>
</feature>
<evidence type="ECO:0000256" key="2">
    <source>
        <dbReference type="ARBA" id="ARBA00022759"/>
    </source>
</evidence>
<dbReference type="Gene3D" id="3.40.600.10">
    <property type="entry name" value="DNA mismatch repair MutH/Restriction endonuclease, type II"/>
    <property type="match status" value="1"/>
</dbReference>
<evidence type="ECO:0000313" key="7">
    <source>
        <dbReference type="Proteomes" id="UP001422759"/>
    </source>
</evidence>
<keyword evidence="1" id="KW-0540">Nuclease</keyword>
<feature type="region of interest" description="Disordered" evidence="4">
    <location>
        <begin position="313"/>
        <end position="335"/>
    </location>
</feature>
<protein>
    <recommendedName>
        <fullName evidence="5">Type II restriction enzyme NaeI domain-containing protein</fullName>
    </recommendedName>
</protein>
<dbReference type="InterPro" id="IPR015210">
    <property type="entry name" value="NaeI"/>
</dbReference>
<dbReference type="Pfam" id="PF09126">
    <property type="entry name" value="NaeI"/>
    <property type="match status" value="1"/>
</dbReference>
<name>A0ABP5L1X4_9ACTN</name>
<gene>
    <name evidence="6" type="ORF">GCM10009760_21480</name>
</gene>
<dbReference type="Proteomes" id="UP001422759">
    <property type="component" value="Unassembled WGS sequence"/>
</dbReference>
<keyword evidence="7" id="KW-1185">Reference proteome</keyword>
<keyword evidence="2" id="KW-0255">Endonuclease</keyword>
<dbReference type="CDD" id="cd22338">
    <property type="entry name" value="NaeI-like"/>
    <property type="match status" value="1"/>
</dbReference>
<evidence type="ECO:0000259" key="5">
    <source>
        <dbReference type="Pfam" id="PF09126"/>
    </source>
</evidence>
<proteinExistence type="predicted"/>
<dbReference type="InterPro" id="IPR011335">
    <property type="entry name" value="Restrct_endonuc-II-like"/>
</dbReference>
<evidence type="ECO:0000313" key="6">
    <source>
        <dbReference type="EMBL" id="GAA2139343.1"/>
    </source>
</evidence>
<dbReference type="InterPro" id="IPR037057">
    <property type="entry name" value="DNA_rep_MutH/T2_RE_sf"/>
</dbReference>
<evidence type="ECO:0000256" key="4">
    <source>
        <dbReference type="SAM" id="MobiDB-lite"/>
    </source>
</evidence>
<dbReference type="InterPro" id="IPR036388">
    <property type="entry name" value="WH-like_DNA-bd_sf"/>
</dbReference>
<keyword evidence="3" id="KW-0378">Hydrolase</keyword>
<dbReference type="EMBL" id="BAAANT010000009">
    <property type="protein sequence ID" value="GAA2139343.1"/>
    <property type="molecule type" value="Genomic_DNA"/>
</dbReference>
<accession>A0ABP5L1X4</accession>
<evidence type="ECO:0000256" key="3">
    <source>
        <dbReference type="ARBA" id="ARBA00022801"/>
    </source>
</evidence>
<feature type="compositionally biased region" description="Basic and acidic residues" evidence="4">
    <location>
        <begin position="1"/>
        <end position="13"/>
    </location>
</feature>
<reference evidence="7" key="1">
    <citation type="journal article" date="2019" name="Int. J. Syst. Evol. Microbiol.">
        <title>The Global Catalogue of Microorganisms (GCM) 10K type strain sequencing project: providing services to taxonomists for standard genome sequencing and annotation.</title>
        <authorList>
            <consortium name="The Broad Institute Genomics Platform"/>
            <consortium name="The Broad Institute Genome Sequencing Center for Infectious Disease"/>
            <person name="Wu L."/>
            <person name="Ma J."/>
        </authorList>
    </citation>
    <scope>NUCLEOTIDE SEQUENCE [LARGE SCALE GENOMIC DNA]</scope>
    <source>
        <strain evidence="7">JCM 14560</strain>
    </source>
</reference>
<feature type="domain" description="Type II restriction enzyme NaeI" evidence="5">
    <location>
        <begin position="33"/>
        <end position="318"/>
    </location>
</feature>